<sequence>MIYELMSTGNIVRLPDAMTISGLPKIEAPNVVLLLPYNRVLIGTSSSLNLEKWVWGKIGEEQMAEVFLYQNKPLILSVEGLRPISLSEEVVAELRKLLLSQTEPPGEHMPAVLILKGLLRNEMADVITEETLKDEQFILDLIERDLSVKQAYWGIRFALARNDYTSVARIKAWLKSVGSLFDEVAQGVHLWFSLTDLPGRKELADLENLSFTLDDLQRMNSQRSRPVVLFSRSGYLVLSEQSFEKSETVFRIWLYLPLHLWNELREKRKLSIREIISASWGYLEAKEAMREMELYGKRRETTTYPH</sequence>
<reference evidence="1" key="1">
    <citation type="submission" date="2019-08" db="EMBL/GenBank/DDBJ databases">
        <authorList>
            <person name="Kucharzyk K."/>
            <person name="Murdoch R.W."/>
            <person name="Higgins S."/>
            <person name="Loffler F."/>
        </authorList>
    </citation>
    <scope>NUCLEOTIDE SEQUENCE</scope>
</reference>
<gene>
    <name evidence="1" type="ORF">SDC9_123460</name>
</gene>
<name>A0A645CHU7_9ZZZZ</name>
<proteinExistence type="predicted"/>
<accession>A0A645CHU7</accession>
<evidence type="ECO:0000313" key="1">
    <source>
        <dbReference type="EMBL" id="MPM76462.1"/>
    </source>
</evidence>
<protein>
    <submittedName>
        <fullName evidence="1">Uncharacterized protein</fullName>
    </submittedName>
</protein>
<dbReference type="AlphaFoldDB" id="A0A645CHU7"/>
<dbReference type="EMBL" id="VSSQ01027296">
    <property type="protein sequence ID" value="MPM76462.1"/>
    <property type="molecule type" value="Genomic_DNA"/>
</dbReference>
<comment type="caution">
    <text evidence="1">The sequence shown here is derived from an EMBL/GenBank/DDBJ whole genome shotgun (WGS) entry which is preliminary data.</text>
</comment>
<organism evidence="1">
    <name type="scientific">bioreactor metagenome</name>
    <dbReference type="NCBI Taxonomy" id="1076179"/>
    <lineage>
        <taxon>unclassified sequences</taxon>
        <taxon>metagenomes</taxon>
        <taxon>ecological metagenomes</taxon>
    </lineage>
</organism>